<dbReference type="RefSeq" id="WP_284913983.1">
    <property type="nucleotide sequence ID" value="NZ_CP126980.1"/>
</dbReference>
<evidence type="ECO:0000313" key="2">
    <source>
        <dbReference type="Proteomes" id="UP001240150"/>
    </source>
</evidence>
<evidence type="ECO:0000313" key="1">
    <source>
        <dbReference type="EMBL" id="WIM92776.1"/>
    </source>
</evidence>
<dbReference type="Gene3D" id="3.90.180.10">
    <property type="entry name" value="Medium-chain alcohol dehydrogenases, catalytic domain"/>
    <property type="match status" value="1"/>
</dbReference>
<reference evidence="1 2" key="1">
    <citation type="submission" date="2023-06" db="EMBL/GenBank/DDBJ databases">
        <authorList>
            <person name="Yushchuk O."/>
            <person name="Binda E."/>
            <person name="Ruckert-Reed C."/>
            <person name="Fedorenko V."/>
            <person name="Kalinowski J."/>
            <person name="Marinelli F."/>
        </authorList>
    </citation>
    <scope>NUCLEOTIDE SEQUENCE [LARGE SCALE GENOMIC DNA]</scope>
    <source>
        <strain evidence="1 2">NRRL 3884</strain>
    </source>
</reference>
<sequence length="83" mass="8778">MRAFGVVELQGAGDRVQDAVRDAGHLNGGPAPVRAYVGELLPAVLDGTVNPGKVFDRTVTIDEVPAAYRAMDDRAALKVLISF</sequence>
<name>A0ABY8W6J5_9ACTN</name>
<protein>
    <submittedName>
        <fullName evidence="1">Uncharacterized protein</fullName>
    </submittedName>
</protein>
<organism evidence="1 2">
    <name type="scientific">Actinoplanes oblitus</name>
    <dbReference type="NCBI Taxonomy" id="3040509"/>
    <lineage>
        <taxon>Bacteria</taxon>
        <taxon>Bacillati</taxon>
        <taxon>Actinomycetota</taxon>
        <taxon>Actinomycetes</taxon>
        <taxon>Micromonosporales</taxon>
        <taxon>Micromonosporaceae</taxon>
        <taxon>Actinoplanes</taxon>
    </lineage>
</organism>
<keyword evidence="2" id="KW-1185">Reference proteome</keyword>
<dbReference type="Proteomes" id="UP001240150">
    <property type="component" value="Chromosome"/>
</dbReference>
<gene>
    <name evidence="1" type="ORF">ACTOB_004731</name>
</gene>
<dbReference type="EMBL" id="CP126980">
    <property type="protein sequence ID" value="WIM92776.1"/>
    <property type="molecule type" value="Genomic_DNA"/>
</dbReference>
<proteinExistence type="predicted"/>
<accession>A0ABY8W6J5</accession>